<keyword evidence="3 5" id="KW-0732">Signal</keyword>
<dbReference type="SUPFAM" id="SSF53850">
    <property type="entry name" value="Periplasmic binding protein-like II"/>
    <property type="match status" value="1"/>
</dbReference>
<reference evidence="6 7" key="1">
    <citation type="submission" date="2021-01" db="EMBL/GenBank/DDBJ databases">
        <title>Genomic Encyclopedia of Type Strains, Phase IV (KMG-IV): sequencing the most valuable type-strain genomes for metagenomic binning, comparative biology and taxonomic classification.</title>
        <authorList>
            <person name="Goeker M."/>
        </authorList>
    </citation>
    <scope>NUCLEOTIDE SEQUENCE [LARGE SCALE GENOMIC DNA]</scope>
    <source>
        <strain evidence="6 7">DSM 23711</strain>
    </source>
</reference>
<evidence type="ECO:0000256" key="3">
    <source>
        <dbReference type="ARBA" id="ARBA00022729"/>
    </source>
</evidence>
<dbReference type="PANTHER" id="PTHR30061">
    <property type="entry name" value="MALTOSE-BINDING PERIPLASMIC PROTEIN"/>
    <property type="match status" value="1"/>
</dbReference>
<dbReference type="PANTHER" id="PTHR30061:SF50">
    <property type="entry name" value="MALTOSE_MALTODEXTRIN-BINDING PERIPLASMIC PROTEIN"/>
    <property type="match status" value="1"/>
</dbReference>
<proteinExistence type="inferred from homology"/>
<keyword evidence="2" id="KW-0813">Transport</keyword>
<dbReference type="InterPro" id="IPR006059">
    <property type="entry name" value="SBP"/>
</dbReference>
<evidence type="ECO:0000256" key="2">
    <source>
        <dbReference type="ARBA" id="ARBA00022448"/>
    </source>
</evidence>
<protein>
    <submittedName>
        <fullName evidence="6">Raffinose/stachyose/melibiose transport system substrate-binding protein</fullName>
    </submittedName>
</protein>
<evidence type="ECO:0000313" key="7">
    <source>
        <dbReference type="Proteomes" id="UP001296943"/>
    </source>
</evidence>
<feature type="chain" id="PRO_5047052869" evidence="5">
    <location>
        <begin position="21"/>
        <end position="441"/>
    </location>
</feature>
<name>A0ABS2MXM5_9BACI</name>
<keyword evidence="7" id="KW-1185">Reference proteome</keyword>
<evidence type="ECO:0000313" key="6">
    <source>
        <dbReference type="EMBL" id="MBM7570586.1"/>
    </source>
</evidence>
<evidence type="ECO:0000256" key="4">
    <source>
        <dbReference type="SAM" id="MobiDB-lite"/>
    </source>
</evidence>
<organism evidence="6 7">
    <name type="scientific">Aquibacillus albus</name>
    <dbReference type="NCBI Taxonomy" id="1168171"/>
    <lineage>
        <taxon>Bacteria</taxon>
        <taxon>Bacillati</taxon>
        <taxon>Bacillota</taxon>
        <taxon>Bacilli</taxon>
        <taxon>Bacillales</taxon>
        <taxon>Bacillaceae</taxon>
        <taxon>Aquibacillus</taxon>
    </lineage>
</organism>
<dbReference type="Pfam" id="PF01547">
    <property type="entry name" value="SBP_bac_1"/>
    <property type="match status" value="1"/>
</dbReference>
<dbReference type="RefSeq" id="WP_204498011.1">
    <property type="nucleotide sequence ID" value="NZ_JAFBDR010000004.1"/>
</dbReference>
<sequence>MKKNLLSLLLVFATILVLTACNSGTSGDQSDGVDQSSGSNSSDQSSDSGNDNGSESVTVEFWTLDDDKPMYEPIIEDFENENSGITINMSTRAVDAHKEGLKVAASSGTLPTVWFNWGGTLGSFYPENGLTLDLTEYAEANDWSEKYQEAAVNLVEYEGQLTGVPTSLNGLAIFYRKDIFEEQGIEVPTTFDEFESVMATLKDNGVTPISVGGKFGWHTMRFTEVVLEHFAGPELKDSLINIDESWDNEVVLKTYEKLNEWNEKGYFPNGFITTDPSEAKIPFYSGDAAMVLEGPWFDSNIIADEFDMDKVGVFAFPTEHNPQRVSSFVEMLQINGSATEAEQEAAVKFAEYVTAPEVVEKYQDGYRNFPLPRKNGLILESTPHVADINELMSEGNFLITDQALPQELVTKFFEAQDKIITGEMTPEEAVDFMAESAEEFK</sequence>
<evidence type="ECO:0000256" key="1">
    <source>
        <dbReference type="ARBA" id="ARBA00008520"/>
    </source>
</evidence>
<gene>
    <name evidence="6" type="ORF">JOC48_001064</name>
</gene>
<evidence type="ECO:0000256" key="5">
    <source>
        <dbReference type="SAM" id="SignalP"/>
    </source>
</evidence>
<comment type="caution">
    <text evidence="6">The sequence shown here is derived from an EMBL/GenBank/DDBJ whole genome shotgun (WGS) entry which is preliminary data.</text>
</comment>
<feature type="signal peptide" evidence="5">
    <location>
        <begin position="1"/>
        <end position="20"/>
    </location>
</feature>
<dbReference type="EMBL" id="JAFBDR010000004">
    <property type="protein sequence ID" value="MBM7570586.1"/>
    <property type="molecule type" value="Genomic_DNA"/>
</dbReference>
<dbReference type="Proteomes" id="UP001296943">
    <property type="component" value="Unassembled WGS sequence"/>
</dbReference>
<dbReference type="PROSITE" id="PS51257">
    <property type="entry name" value="PROKAR_LIPOPROTEIN"/>
    <property type="match status" value="1"/>
</dbReference>
<feature type="compositionally biased region" description="Low complexity" evidence="4">
    <location>
        <begin position="26"/>
        <end position="56"/>
    </location>
</feature>
<dbReference type="Gene3D" id="3.40.190.10">
    <property type="entry name" value="Periplasmic binding protein-like II"/>
    <property type="match status" value="2"/>
</dbReference>
<accession>A0ABS2MXM5</accession>
<comment type="similarity">
    <text evidence="1">Belongs to the bacterial solute-binding protein 1 family.</text>
</comment>
<feature type="region of interest" description="Disordered" evidence="4">
    <location>
        <begin position="26"/>
        <end position="58"/>
    </location>
</feature>